<feature type="domain" description="Helitron helicase-like" evidence="1">
    <location>
        <begin position="60"/>
        <end position="119"/>
    </location>
</feature>
<gene>
    <name evidence="2" type="ORF">LSAT_V11C300146780</name>
</gene>
<dbReference type="Pfam" id="PF14214">
    <property type="entry name" value="Helitron_like_N"/>
    <property type="match status" value="1"/>
</dbReference>
<organism evidence="2 3">
    <name type="scientific">Lactuca sativa</name>
    <name type="common">Garden lettuce</name>
    <dbReference type="NCBI Taxonomy" id="4236"/>
    <lineage>
        <taxon>Eukaryota</taxon>
        <taxon>Viridiplantae</taxon>
        <taxon>Streptophyta</taxon>
        <taxon>Embryophyta</taxon>
        <taxon>Tracheophyta</taxon>
        <taxon>Spermatophyta</taxon>
        <taxon>Magnoliopsida</taxon>
        <taxon>eudicotyledons</taxon>
        <taxon>Gunneridae</taxon>
        <taxon>Pentapetalae</taxon>
        <taxon>asterids</taxon>
        <taxon>campanulids</taxon>
        <taxon>Asterales</taxon>
        <taxon>Asteraceae</taxon>
        <taxon>Cichorioideae</taxon>
        <taxon>Cichorieae</taxon>
        <taxon>Lactucinae</taxon>
        <taxon>Lactuca</taxon>
    </lineage>
</organism>
<sequence>MYVMLLYGMRGELTKLRAYGFQFWFQIYTRVLLNASMPVRLSQVGLDKELSYLQVSLEVHLLPGQSAQDRPDLFARVFQAKLEDLKVQLLQRHIIGVVGSHVYVTKFQKRGLLHAYFLLIMTNGYKMNNPEDYEKLVCTEIPYPIRFPEMHDLVKSHLMHCPYGSLREKSPCTQGVPKICRFRYPRQFNENTSQGED</sequence>
<evidence type="ECO:0000313" key="2">
    <source>
        <dbReference type="EMBL" id="KAJ0216383.1"/>
    </source>
</evidence>
<keyword evidence="3" id="KW-1185">Reference proteome</keyword>
<dbReference type="EMBL" id="NBSK02000003">
    <property type="protein sequence ID" value="KAJ0216383.1"/>
    <property type="molecule type" value="Genomic_DNA"/>
</dbReference>
<dbReference type="Proteomes" id="UP000235145">
    <property type="component" value="Unassembled WGS sequence"/>
</dbReference>
<protein>
    <recommendedName>
        <fullName evidence="1">Helitron helicase-like domain-containing protein</fullName>
    </recommendedName>
</protein>
<proteinExistence type="predicted"/>
<name>A0A9R1W5N0_LACSA</name>
<evidence type="ECO:0000313" key="3">
    <source>
        <dbReference type="Proteomes" id="UP000235145"/>
    </source>
</evidence>
<comment type="caution">
    <text evidence="2">The sequence shown here is derived from an EMBL/GenBank/DDBJ whole genome shotgun (WGS) entry which is preliminary data.</text>
</comment>
<accession>A0A9R1W5N0</accession>
<evidence type="ECO:0000259" key="1">
    <source>
        <dbReference type="Pfam" id="PF14214"/>
    </source>
</evidence>
<dbReference type="InterPro" id="IPR025476">
    <property type="entry name" value="Helitron_helicase-like"/>
</dbReference>
<dbReference type="AlphaFoldDB" id="A0A9R1W5N0"/>
<reference evidence="2 3" key="1">
    <citation type="journal article" date="2017" name="Nat. Commun.">
        <title>Genome assembly with in vitro proximity ligation data and whole-genome triplication in lettuce.</title>
        <authorList>
            <person name="Reyes-Chin-Wo S."/>
            <person name="Wang Z."/>
            <person name="Yang X."/>
            <person name="Kozik A."/>
            <person name="Arikit S."/>
            <person name="Song C."/>
            <person name="Xia L."/>
            <person name="Froenicke L."/>
            <person name="Lavelle D.O."/>
            <person name="Truco M.J."/>
            <person name="Xia R."/>
            <person name="Zhu S."/>
            <person name="Xu C."/>
            <person name="Xu H."/>
            <person name="Xu X."/>
            <person name="Cox K."/>
            <person name="Korf I."/>
            <person name="Meyers B.C."/>
            <person name="Michelmore R.W."/>
        </authorList>
    </citation>
    <scope>NUCLEOTIDE SEQUENCE [LARGE SCALE GENOMIC DNA]</scope>
    <source>
        <strain evidence="3">cv. Salinas</strain>
        <tissue evidence="2">Seedlings</tissue>
    </source>
</reference>